<dbReference type="PANTHER" id="PTHR12526">
    <property type="entry name" value="GLYCOSYLTRANSFERASE"/>
    <property type="match status" value="1"/>
</dbReference>
<dbReference type="EMBL" id="CP009997">
    <property type="protein sequence ID" value="AJJ36762.1"/>
    <property type="molecule type" value="Genomic_DNA"/>
</dbReference>
<name>A0ABM5SQR0_9GAMM</name>
<dbReference type="PANTHER" id="PTHR12526:SF630">
    <property type="entry name" value="GLYCOSYLTRANSFERASE"/>
    <property type="match status" value="1"/>
</dbReference>
<sequence length="374" mass="42342">MSEFSKNSSSPINKKIAIKILLGDISSRGGIERVSVSLANALSDNYDVEIISLYKTNSELYFQPSKKVNIHILKNEYEESMYNRKKKLIEGMLFDLRYINKKKKSLEKSIGHNDIVISCDTKMSLLAKLSGSKHIIAIEHFEYDVINPILKYIRKIIYKKISAVVTLTNEDAKKYSWLPSHKHKIIPNIVEIPEKKSLKKENNVLAIGRFVEQKGFDLLLSAWSKISTEGWSLIIVGDGPDKPLLEKYINDNKLSNVVLAPFTDNIGKHYEQAKVFVLSSRYEGLGMVLIEALSYGLPCISFNCPAGPKSILNKDNGILVKAESSEELSIAIKKLMDDESLRELYSAKAVPSIKEYTKEQVLKLWVEIIEQDVK</sequence>
<gene>
    <name evidence="2" type="ORF">CH54_3609</name>
</gene>
<organism evidence="2 3">
    <name type="scientific">Yersinia rochesterensis</name>
    <dbReference type="NCBI Taxonomy" id="1604335"/>
    <lineage>
        <taxon>Bacteria</taxon>
        <taxon>Pseudomonadati</taxon>
        <taxon>Pseudomonadota</taxon>
        <taxon>Gammaproteobacteria</taxon>
        <taxon>Enterobacterales</taxon>
        <taxon>Yersiniaceae</taxon>
        <taxon>Yersinia</taxon>
    </lineage>
</organism>
<dbReference type="Pfam" id="PF00534">
    <property type="entry name" value="Glycos_transf_1"/>
    <property type="match status" value="1"/>
</dbReference>
<protein>
    <submittedName>
        <fullName evidence="2">Glycosyl transferases group 1 family protein</fullName>
    </submittedName>
</protein>
<dbReference type="RefSeq" id="WP_230852375.1">
    <property type="nucleotide sequence ID" value="NZ_CP008955.1"/>
</dbReference>
<dbReference type="CDD" id="cd03820">
    <property type="entry name" value="GT4_AmsD-like"/>
    <property type="match status" value="1"/>
</dbReference>
<dbReference type="Gene3D" id="3.40.50.2000">
    <property type="entry name" value="Glycogen Phosphorylase B"/>
    <property type="match status" value="2"/>
</dbReference>
<evidence type="ECO:0000259" key="1">
    <source>
        <dbReference type="Pfam" id="PF00534"/>
    </source>
</evidence>
<dbReference type="SUPFAM" id="SSF53756">
    <property type="entry name" value="UDP-Glycosyltransferase/glycogen phosphorylase"/>
    <property type="match status" value="1"/>
</dbReference>
<reference evidence="2 3" key="1">
    <citation type="journal article" date="2015" name="Genome Announc.">
        <title>Thirty-Two Complete Genome Assemblies of Nine Yersinia Species, Including Y. pestis, Y. pseudotuberculosis, and Y. enterocolitica.</title>
        <authorList>
            <person name="Johnson S.L."/>
            <person name="Daligault H.E."/>
            <person name="Davenport K.W."/>
            <person name="Jaissle J."/>
            <person name="Frey K.G."/>
            <person name="Ladner J.T."/>
            <person name="Broomall S.M."/>
            <person name="Bishop-Lilly K.A."/>
            <person name="Bruce D.C."/>
            <person name="Coyne S.R."/>
            <person name="Gibbons H.S."/>
            <person name="Lo C.C."/>
            <person name="Munk A.C."/>
            <person name="Rosenzweig C.N."/>
            <person name="Koroleva G.I."/>
            <person name="Palacios G.F."/>
            <person name="Redden C.L."/>
            <person name="Xu Y."/>
            <person name="Minogue T.D."/>
            <person name="Chain P.S."/>
        </authorList>
    </citation>
    <scope>NUCLEOTIDE SEQUENCE [LARGE SCALE GENOMIC DNA]</scope>
    <source>
        <strain evidence="2 3">Y231</strain>
    </source>
</reference>
<feature type="domain" description="Glycosyl transferase family 1" evidence="1">
    <location>
        <begin position="193"/>
        <end position="347"/>
    </location>
</feature>
<accession>A0ABM5SQR0</accession>
<dbReference type="InterPro" id="IPR001296">
    <property type="entry name" value="Glyco_trans_1"/>
</dbReference>
<dbReference type="GO" id="GO:0016740">
    <property type="term" value="F:transferase activity"/>
    <property type="evidence" value="ECO:0007669"/>
    <property type="project" value="UniProtKB-KW"/>
</dbReference>
<dbReference type="Proteomes" id="UP000031883">
    <property type="component" value="Chromosome"/>
</dbReference>
<evidence type="ECO:0000313" key="3">
    <source>
        <dbReference type="Proteomes" id="UP000031883"/>
    </source>
</evidence>
<keyword evidence="2" id="KW-0808">Transferase</keyword>
<evidence type="ECO:0000313" key="2">
    <source>
        <dbReference type="EMBL" id="AJJ36762.1"/>
    </source>
</evidence>
<keyword evidence="3" id="KW-1185">Reference proteome</keyword>
<proteinExistence type="predicted"/>
<dbReference type="GeneID" id="82552083"/>